<comment type="catalytic activity">
    <reaction evidence="7">
        <text>(2-aminoethyl)phosphonate + pyruvate = phosphonoacetaldehyde + L-alanine</text>
        <dbReference type="Rhea" id="RHEA:17021"/>
        <dbReference type="ChEBI" id="CHEBI:15361"/>
        <dbReference type="ChEBI" id="CHEBI:57418"/>
        <dbReference type="ChEBI" id="CHEBI:57972"/>
        <dbReference type="ChEBI" id="CHEBI:58383"/>
        <dbReference type="EC" id="2.6.1.37"/>
    </reaction>
</comment>
<dbReference type="GO" id="GO:0047304">
    <property type="term" value="F:2-aminoethylphosphonate-pyruvate transaminase activity"/>
    <property type="evidence" value="ECO:0007669"/>
    <property type="project" value="UniProtKB-UniRule"/>
</dbReference>
<organism evidence="12 13">
    <name type="scientific">Leptolinea tardivitalis</name>
    <dbReference type="NCBI Taxonomy" id="229920"/>
    <lineage>
        <taxon>Bacteria</taxon>
        <taxon>Bacillati</taxon>
        <taxon>Chloroflexota</taxon>
        <taxon>Anaerolineae</taxon>
        <taxon>Anaerolineales</taxon>
        <taxon>Anaerolineaceae</taxon>
        <taxon>Leptolinea</taxon>
    </lineage>
</organism>
<dbReference type="PATRIC" id="fig|229920.5.peg.498"/>
<evidence type="ECO:0000256" key="5">
    <source>
        <dbReference type="ARBA" id="ARBA00023317"/>
    </source>
</evidence>
<dbReference type="InterPro" id="IPR000192">
    <property type="entry name" value="Aminotrans_V_dom"/>
</dbReference>
<evidence type="ECO:0000256" key="4">
    <source>
        <dbReference type="ARBA" id="ARBA00022898"/>
    </source>
</evidence>
<dbReference type="OrthoDB" id="389074at2"/>
<dbReference type="GO" id="GO:0019700">
    <property type="term" value="P:organic phosphonate catabolic process"/>
    <property type="evidence" value="ECO:0007669"/>
    <property type="project" value="UniProtKB-UniRule"/>
</dbReference>
<keyword evidence="4 10" id="KW-0663">Pyridoxal phosphate</keyword>
<dbReference type="InterPro" id="IPR015424">
    <property type="entry name" value="PyrdxlP-dep_Trfase"/>
</dbReference>
<feature type="modified residue" description="N6-(pyridoxal phosphate)lysine" evidence="10">
    <location>
        <position position="195"/>
    </location>
</feature>
<dbReference type="NCBIfam" id="TIGR03301">
    <property type="entry name" value="PhnW-AepZ"/>
    <property type="match status" value="1"/>
</dbReference>
<evidence type="ECO:0000259" key="11">
    <source>
        <dbReference type="Pfam" id="PF00266"/>
    </source>
</evidence>
<gene>
    <name evidence="12" type="ORF">ADM99_15610</name>
</gene>
<comment type="cofactor">
    <cofactor evidence="1 10">
        <name>pyridoxal 5'-phosphate</name>
        <dbReference type="ChEBI" id="CHEBI:597326"/>
    </cofactor>
</comment>
<evidence type="ECO:0000256" key="10">
    <source>
        <dbReference type="PIRSR" id="PIRSR000524-50"/>
    </source>
</evidence>
<dbReference type="NCBIfam" id="TIGR02326">
    <property type="entry name" value="transamin_PhnW"/>
    <property type="match status" value="1"/>
</dbReference>
<dbReference type="InterPro" id="IPR015421">
    <property type="entry name" value="PyrdxlP-dep_Trfase_major"/>
</dbReference>
<dbReference type="Pfam" id="PF00266">
    <property type="entry name" value="Aminotran_5"/>
    <property type="match status" value="1"/>
</dbReference>
<dbReference type="PANTHER" id="PTHR42778:SF1">
    <property type="entry name" value="2-AMINOETHYLPHOSPHONATE--PYRUVATE TRANSAMINASE"/>
    <property type="match status" value="1"/>
</dbReference>
<dbReference type="AlphaFoldDB" id="A0A0P6X6I6"/>
<dbReference type="RefSeq" id="WP_062422442.1">
    <property type="nucleotide sequence ID" value="NZ_BBYA01000010.1"/>
</dbReference>
<feature type="domain" description="Aminotransferase class V" evidence="11">
    <location>
        <begin position="30"/>
        <end position="312"/>
    </location>
</feature>
<dbReference type="NCBIfam" id="NF010006">
    <property type="entry name" value="PRK13479.1"/>
    <property type="match status" value="1"/>
</dbReference>
<dbReference type="PANTHER" id="PTHR42778">
    <property type="entry name" value="2-AMINOETHYLPHOSPHONATE--PYRUVATE TRANSAMINASE"/>
    <property type="match status" value="1"/>
</dbReference>
<comment type="caution">
    <text evidence="12">The sequence shown here is derived from an EMBL/GenBank/DDBJ whole genome shotgun (WGS) entry which is preliminary data.</text>
</comment>
<keyword evidence="2 12" id="KW-0032">Aminotransferase</keyword>
<sequence>MNTWKDKALFTPGPLTTSRTVKQSMLCDMGSRDVEFIQMVKEIRKRLVQLGGCSEEKYTSIIMQGSGTFGVESVLSSIIPANGKLLVLVNGAYGERMVQIAQMHHINVVIQQCPENQIPDVLFLKENLDSDPEITHVAVVHCETTTGIINPIKEIGSVVKNHDCIYIVDAMSSFGAYTIPVEAWGIDFLVSSSNKCIEGVPGFSFILARKDVLISSKGSSRSLALDLLAQWEGLEKNGQFRFTPPIQVIRAFHQALVELDEEGGCEARGERYRKNYEMTLREMQKMGFIPYLDPDNRGYIITSFRYPTHSNFSFLTFYQKLSDKGCVIYPGKLSHADCFRIGHIGRLDESDVFMLISAIKETLAEMDIELVHAY</sequence>
<proteinExistence type="inferred from homology"/>
<dbReference type="Gene3D" id="3.40.640.10">
    <property type="entry name" value="Type I PLP-dependent aspartate aminotransferase-like (Major domain)"/>
    <property type="match status" value="1"/>
</dbReference>
<feature type="binding site" evidence="9">
    <location>
        <position position="340"/>
    </location>
    <ligand>
        <name>substrate</name>
    </ligand>
</feature>
<dbReference type="InterPro" id="IPR015422">
    <property type="entry name" value="PyrdxlP-dep_Trfase_small"/>
</dbReference>
<accession>A0A0P6X6I6</accession>
<evidence type="ECO:0000256" key="6">
    <source>
        <dbReference type="ARBA" id="ARBA00044521"/>
    </source>
</evidence>
<dbReference type="Gene3D" id="3.90.1150.10">
    <property type="entry name" value="Aspartate Aminotransferase, domain 1"/>
    <property type="match status" value="1"/>
</dbReference>
<keyword evidence="5 12" id="KW-0670">Pyruvate</keyword>
<name>A0A0P6X6I6_9CHLR</name>
<evidence type="ECO:0000313" key="13">
    <source>
        <dbReference type="Proteomes" id="UP000050430"/>
    </source>
</evidence>
<keyword evidence="13" id="KW-1185">Reference proteome</keyword>
<evidence type="ECO:0000256" key="3">
    <source>
        <dbReference type="ARBA" id="ARBA00022679"/>
    </source>
</evidence>
<evidence type="ECO:0000313" key="12">
    <source>
        <dbReference type="EMBL" id="KPL70543.1"/>
    </source>
</evidence>
<evidence type="ECO:0000256" key="9">
    <source>
        <dbReference type="PIRSR" id="PIRSR000524-1"/>
    </source>
</evidence>
<dbReference type="SUPFAM" id="SSF53383">
    <property type="entry name" value="PLP-dependent transferases"/>
    <property type="match status" value="1"/>
</dbReference>
<dbReference type="Proteomes" id="UP000050430">
    <property type="component" value="Unassembled WGS sequence"/>
</dbReference>
<reference evidence="12 13" key="1">
    <citation type="submission" date="2015-07" db="EMBL/GenBank/DDBJ databases">
        <title>Genome sequence of Leptolinea tardivitalis DSM 16556.</title>
        <authorList>
            <person name="Hemp J."/>
            <person name="Ward L.M."/>
            <person name="Pace L.A."/>
            <person name="Fischer W.W."/>
        </authorList>
    </citation>
    <scope>NUCLEOTIDE SEQUENCE [LARGE SCALE GENOMIC DNA]</scope>
    <source>
        <strain evidence="12 13">YMTK-2</strain>
    </source>
</reference>
<evidence type="ECO:0000256" key="1">
    <source>
        <dbReference type="ARBA" id="ARBA00001933"/>
    </source>
</evidence>
<dbReference type="EMBL" id="LGCK01000014">
    <property type="protein sequence ID" value="KPL70543.1"/>
    <property type="molecule type" value="Genomic_DNA"/>
</dbReference>
<dbReference type="InterPro" id="IPR024169">
    <property type="entry name" value="SP_NH2Trfase/AEP_transaminase"/>
</dbReference>
<dbReference type="PIRSF" id="PIRSF000524">
    <property type="entry name" value="SPT"/>
    <property type="match status" value="1"/>
</dbReference>
<protein>
    <recommendedName>
        <fullName evidence="6 8">2-aminoethylphosphonate--pyruvate transaminase</fullName>
        <ecNumber evidence="6 8">2.6.1.37</ecNumber>
    </recommendedName>
</protein>
<dbReference type="InterPro" id="IPR012703">
    <property type="entry name" value="NH2EtPonate_pyrv_transaminase"/>
</dbReference>
<evidence type="ECO:0000256" key="8">
    <source>
        <dbReference type="NCBIfam" id="TIGR02326"/>
    </source>
</evidence>
<dbReference type="HAMAP" id="MF_01376">
    <property type="entry name" value="PhnW_aminotrans_5"/>
    <property type="match status" value="1"/>
</dbReference>
<evidence type="ECO:0000256" key="7">
    <source>
        <dbReference type="ARBA" id="ARBA00049460"/>
    </source>
</evidence>
<evidence type="ECO:0000256" key="2">
    <source>
        <dbReference type="ARBA" id="ARBA00022576"/>
    </source>
</evidence>
<dbReference type="STRING" id="229920.ADM99_15610"/>
<keyword evidence="3 12" id="KW-0808">Transferase</keyword>
<dbReference type="EC" id="2.6.1.37" evidence="6 8"/>